<dbReference type="EMBL" id="CP157484">
    <property type="protein sequence ID" value="XBO40714.1"/>
    <property type="molecule type" value="Genomic_DNA"/>
</dbReference>
<evidence type="ECO:0000259" key="1">
    <source>
        <dbReference type="Pfam" id="PF07045"/>
    </source>
</evidence>
<feature type="domain" description="DUF1330" evidence="1">
    <location>
        <begin position="32"/>
        <end position="126"/>
    </location>
</feature>
<accession>A0AAU7JKR9</accession>
<sequence>MKTLPAVTIAVTTGAALGGIAVHNLEAQARPPAFVISEIEVTNPDAYAREYVPFANKALADSGQKRLASGGRTVALAGAPPASRVVVSMFESMDMAQAAYQSPAYLEARKIGDQYGKLRIFAVEGLPR</sequence>
<dbReference type="RefSeq" id="WP_406857567.1">
    <property type="nucleotide sequence ID" value="NZ_CP157484.1"/>
</dbReference>
<dbReference type="SUPFAM" id="SSF54909">
    <property type="entry name" value="Dimeric alpha+beta barrel"/>
    <property type="match status" value="1"/>
</dbReference>
<dbReference type="Gene3D" id="3.30.70.100">
    <property type="match status" value="1"/>
</dbReference>
<name>A0AAU7JKR9_9HYPH</name>
<proteinExistence type="predicted"/>
<reference evidence="2" key="1">
    <citation type="submission" date="2024-05" db="EMBL/GenBank/DDBJ databases">
        <authorList>
            <person name="Kim S."/>
            <person name="Heo J."/>
            <person name="Choi H."/>
            <person name="Choi Y."/>
            <person name="Kwon S.-W."/>
            <person name="Kim Y."/>
        </authorList>
    </citation>
    <scope>NUCLEOTIDE SEQUENCE</scope>
    <source>
        <strain evidence="2">KACC 23698</strain>
    </source>
</reference>
<dbReference type="InterPro" id="IPR010753">
    <property type="entry name" value="DUF1330"/>
</dbReference>
<organism evidence="2">
    <name type="scientific">Alsobacter sp. KACC 23698</name>
    <dbReference type="NCBI Taxonomy" id="3149229"/>
    <lineage>
        <taxon>Bacteria</taxon>
        <taxon>Pseudomonadati</taxon>
        <taxon>Pseudomonadota</taxon>
        <taxon>Alphaproteobacteria</taxon>
        <taxon>Hyphomicrobiales</taxon>
        <taxon>Alsobacteraceae</taxon>
        <taxon>Alsobacter</taxon>
    </lineage>
</organism>
<dbReference type="AlphaFoldDB" id="A0AAU7JKR9"/>
<gene>
    <name evidence="2" type="ORF">ABEG18_08100</name>
</gene>
<dbReference type="InterPro" id="IPR011008">
    <property type="entry name" value="Dimeric_a/b-barrel"/>
</dbReference>
<dbReference type="Pfam" id="PF07045">
    <property type="entry name" value="DUF1330"/>
    <property type="match status" value="1"/>
</dbReference>
<evidence type="ECO:0000313" key="2">
    <source>
        <dbReference type="EMBL" id="XBO40714.1"/>
    </source>
</evidence>
<protein>
    <submittedName>
        <fullName evidence="2">DUF1330 domain-containing protein</fullName>
    </submittedName>
</protein>